<dbReference type="Gene3D" id="2.40.50.40">
    <property type="match status" value="2"/>
</dbReference>
<dbReference type="SMART" id="SM00298">
    <property type="entry name" value="CHROMO"/>
    <property type="match status" value="1"/>
</dbReference>
<dbReference type="Proteomes" id="UP000887578">
    <property type="component" value="Unplaced"/>
</dbReference>
<dbReference type="AlphaFoldDB" id="A0A914QKT9"/>
<proteinExistence type="predicted"/>
<dbReference type="CDD" id="cd00024">
    <property type="entry name" value="CD_CSD"/>
    <property type="match status" value="1"/>
</dbReference>
<organism evidence="2 3">
    <name type="scientific">Panagrolaimus davidi</name>
    <dbReference type="NCBI Taxonomy" id="227884"/>
    <lineage>
        <taxon>Eukaryota</taxon>
        <taxon>Metazoa</taxon>
        <taxon>Ecdysozoa</taxon>
        <taxon>Nematoda</taxon>
        <taxon>Chromadorea</taxon>
        <taxon>Rhabditida</taxon>
        <taxon>Tylenchina</taxon>
        <taxon>Panagrolaimomorpha</taxon>
        <taxon>Panagrolaimoidea</taxon>
        <taxon>Panagrolaimidae</taxon>
        <taxon>Panagrolaimus</taxon>
    </lineage>
</organism>
<dbReference type="InterPro" id="IPR016197">
    <property type="entry name" value="Chromo-like_dom_sf"/>
</dbReference>
<evidence type="ECO:0000313" key="3">
    <source>
        <dbReference type="WBParaSite" id="PDA_v2.g4164.t1"/>
    </source>
</evidence>
<reference evidence="3" key="1">
    <citation type="submission" date="2022-11" db="UniProtKB">
        <authorList>
            <consortium name="WormBaseParasite"/>
        </authorList>
    </citation>
    <scope>IDENTIFICATION</scope>
</reference>
<name>A0A914QKT9_9BILA</name>
<dbReference type="InterPro" id="IPR023780">
    <property type="entry name" value="Chromo_domain"/>
</dbReference>
<dbReference type="Pfam" id="PF00385">
    <property type="entry name" value="Chromo"/>
    <property type="match status" value="1"/>
</dbReference>
<dbReference type="PROSITE" id="PS50013">
    <property type="entry name" value="CHROMO_2"/>
    <property type="match status" value="2"/>
</dbReference>
<feature type="domain" description="Chromo" evidence="1">
    <location>
        <begin position="41"/>
        <end position="95"/>
    </location>
</feature>
<keyword evidence="2" id="KW-1185">Reference proteome</keyword>
<evidence type="ECO:0000313" key="2">
    <source>
        <dbReference type="Proteomes" id="UP000887578"/>
    </source>
</evidence>
<sequence>MYYLITWKNYYDEDWVKESDLDCNELIKKFKKKPNHIGDYYLVEFIIGHRKINDQFELYVKWKNYDHENAVEWIEYKQMVKQQMLEEYETNFMNH</sequence>
<evidence type="ECO:0000259" key="1">
    <source>
        <dbReference type="PROSITE" id="PS50013"/>
    </source>
</evidence>
<dbReference type="WBParaSite" id="PDA_v2.g4164.t1">
    <property type="protein sequence ID" value="PDA_v2.g4164.t1"/>
    <property type="gene ID" value="PDA_v2.g4164"/>
</dbReference>
<feature type="domain" description="Chromo" evidence="1">
    <location>
        <begin position="1"/>
        <end position="33"/>
    </location>
</feature>
<dbReference type="SUPFAM" id="SSF54160">
    <property type="entry name" value="Chromo domain-like"/>
    <property type="match status" value="2"/>
</dbReference>
<dbReference type="InterPro" id="IPR000953">
    <property type="entry name" value="Chromo/chromo_shadow_dom"/>
</dbReference>
<protein>
    <submittedName>
        <fullName evidence="3">Chromo domain-containing protein</fullName>
    </submittedName>
</protein>
<accession>A0A914QKT9</accession>